<dbReference type="HOGENOM" id="CLU_002755_1_2_9"/>
<feature type="transmembrane region" description="Helical" evidence="1">
    <location>
        <begin position="856"/>
        <end position="875"/>
    </location>
</feature>
<organism evidence="2 3">
    <name type="scientific">Oribacterium parvum ACB1</name>
    <dbReference type="NCBI Taxonomy" id="796943"/>
    <lineage>
        <taxon>Bacteria</taxon>
        <taxon>Bacillati</taxon>
        <taxon>Bacillota</taxon>
        <taxon>Clostridia</taxon>
        <taxon>Lachnospirales</taxon>
        <taxon>Lachnospiraceae</taxon>
        <taxon>Oribacterium</taxon>
    </lineage>
</organism>
<feature type="transmembrane region" description="Helical" evidence="1">
    <location>
        <begin position="429"/>
        <end position="452"/>
    </location>
</feature>
<evidence type="ECO:0000313" key="3">
    <source>
        <dbReference type="Proteomes" id="UP000018461"/>
    </source>
</evidence>
<dbReference type="SUPFAM" id="SSF82866">
    <property type="entry name" value="Multidrug efflux transporter AcrB transmembrane domain"/>
    <property type="match status" value="2"/>
</dbReference>
<dbReference type="Proteomes" id="UP000018461">
    <property type="component" value="Unassembled WGS sequence"/>
</dbReference>
<dbReference type="GO" id="GO:0005886">
    <property type="term" value="C:plasma membrane"/>
    <property type="evidence" value="ECO:0007669"/>
    <property type="project" value="TreeGrafter"/>
</dbReference>
<dbReference type="SUPFAM" id="SSF82693">
    <property type="entry name" value="Multidrug efflux transporter AcrB pore domain, PN1, PN2, PC1 and PC2 subdomains"/>
    <property type="match status" value="2"/>
</dbReference>
<feature type="transmembrane region" description="Helical" evidence="1">
    <location>
        <begin position="464"/>
        <end position="487"/>
    </location>
</feature>
<evidence type="ECO:0000313" key="2">
    <source>
        <dbReference type="EMBL" id="EHL10831.1"/>
    </source>
</evidence>
<feature type="transmembrane region" description="Helical" evidence="1">
    <location>
        <begin position="882"/>
        <end position="902"/>
    </location>
</feature>
<feature type="transmembrane region" description="Helical" evidence="1">
    <location>
        <begin position="980"/>
        <end position="1007"/>
    </location>
</feature>
<dbReference type="GO" id="GO:0042910">
    <property type="term" value="F:xenobiotic transmembrane transporter activity"/>
    <property type="evidence" value="ECO:0007669"/>
    <property type="project" value="TreeGrafter"/>
</dbReference>
<dbReference type="AlphaFoldDB" id="G9WNU4"/>
<name>G9WNU4_9FIRM</name>
<dbReference type="Gene3D" id="3.30.70.1430">
    <property type="entry name" value="Multidrug efflux transporter AcrB pore domain"/>
    <property type="match status" value="2"/>
</dbReference>
<comment type="caution">
    <text evidence="2">The sequence shown here is derived from an EMBL/GenBank/DDBJ whole genome shotgun (WGS) entry which is preliminary data.</text>
</comment>
<accession>G9WNU4</accession>
<feature type="transmembrane region" description="Helical" evidence="1">
    <location>
        <begin position="383"/>
        <end position="408"/>
    </location>
</feature>
<dbReference type="Pfam" id="PF00873">
    <property type="entry name" value="ACR_tran"/>
    <property type="match status" value="1"/>
</dbReference>
<dbReference type="PANTHER" id="PTHR32063:SF0">
    <property type="entry name" value="SWARMING MOTILITY PROTEIN SWRC"/>
    <property type="match status" value="1"/>
</dbReference>
<dbReference type="InterPro" id="IPR027463">
    <property type="entry name" value="AcrB_DN_DC_subdom"/>
</dbReference>
<feature type="transmembrane region" description="Helical" evidence="1">
    <location>
        <begin position="331"/>
        <end position="350"/>
    </location>
</feature>
<dbReference type="Gene3D" id="1.20.1640.10">
    <property type="entry name" value="Multidrug efflux transporter AcrB transmembrane domain"/>
    <property type="match status" value="2"/>
</dbReference>
<feature type="transmembrane region" description="Helical" evidence="1">
    <location>
        <begin position="956"/>
        <end position="974"/>
    </location>
</feature>
<keyword evidence="1" id="KW-0472">Membrane</keyword>
<dbReference type="PRINTS" id="PR00702">
    <property type="entry name" value="ACRIFLAVINRP"/>
</dbReference>
<evidence type="ECO:0008006" key="4">
    <source>
        <dbReference type="Google" id="ProtNLM"/>
    </source>
</evidence>
<feature type="transmembrane region" description="Helical" evidence="1">
    <location>
        <begin position="12"/>
        <end position="33"/>
    </location>
</feature>
<dbReference type="RefSeq" id="WP_009534883.1">
    <property type="nucleotide sequence ID" value="NZ_KE148312.1"/>
</dbReference>
<keyword evidence="1" id="KW-0812">Transmembrane</keyword>
<dbReference type="InterPro" id="IPR001036">
    <property type="entry name" value="Acrflvin-R"/>
</dbReference>
<feature type="transmembrane region" description="Helical" evidence="1">
    <location>
        <begin position="908"/>
        <end position="929"/>
    </location>
</feature>
<evidence type="ECO:0000256" key="1">
    <source>
        <dbReference type="SAM" id="Phobius"/>
    </source>
</evidence>
<reference evidence="2" key="1">
    <citation type="submission" date="2011-08" db="EMBL/GenBank/DDBJ databases">
        <authorList>
            <consortium name="The Broad Institute Genome Sequencing Platform"/>
            <person name="Earl A."/>
            <person name="Ward D."/>
            <person name="Feldgarden M."/>
            <person name="Gevers D."/>
            <person name="Sizova M."/>
            <person name="Hazen A."/>
            <person name="Epstein S."/>
            <person name="Young S.K."/>
            <person name="Zeng Q."/>
            <person name="Gargeya S."/>
            <person name="Fitzgerald M."/>
            <person name="Haas B."/>
            <person name="Abouelleil A."/>
            <person name="Alvarado L."/>
            <person name="Arachchi H.M."/>
            <person name="Berlin A."/>
            <person name="Brown A."/>
            <person name="Chapman S.B."/>
            <person name="Chen Z."/>
            <person name="Dunbar C."/>
            <person name="Freedman E."/>
            <person name="Gearin G."/>
            <person name="Gellesch M."/>
            <person name="Goldberg J."/>
            <person name="Griggs A."/>
            <person name="Gujja S."/>
            <person name="Heiman D."/>
            <person name="Howarth C."/>
            <person name="Larson L."/>
            <person name="Lui A."/>
            <person name="MacDonald P.J.P."/>
            <person name="Montmayeur A."/>
            <person name="Murphy C."/>
            <person name="Neiman D."/>
            <person name="Pearson M."/>
            <person name="Priest M."/>
            <person name="Roberts A."/>
            <person name="Saif S."/>
            <person name="Shea T."/>
            <person name="Shenoy N."/>
            <person name="Sisk P."/>
            <person name="Stolte C."/>
            <person name="Sykes S."/>
            <person name="Wortman J."/>
            <person name="Nusbaum C."/>
            <person name="Birren B."/>
        </authorList>
    </citation>
    <scope>NUCLEOTIDE SEQUENCE</scope>
    <source>
        <strain evidence="2">ACB1</strain>
    </source>
</reference>
<keyword evidence="1" id="KW-1133">Transmembrane helix</keyword>
<dbReference type="Gene3D" id="3.30.70.1440">
    <property type="entry name" value="Multidrug efflux transporter AcrB pore domain"/>
    <property type="match status" value="1"/>
</dbReference>
<dbReference type="PATRIC" id="fig|796943.3.peg.1453"/>
<feature type="transmembrane region" description="Helical" evidence="1">
    <location>
        <begin position="525"/>
        <end position="543"/>
    </location>
</feature>
<dbReference type="STRING" id="796943.HMPREF9625_01027"/>
<dbReference type="PANTHER" id="PTHR32063">
    <property type="match status" value="1"/>
</dbReference>
<dbReference type="Gene3D" id="3.30.2090.10">
    <property type="entry name" value="Multidrug efflux transporter AcrB TolC docking domain, DN and DC subdomains"/>
    <property type="match status" value="2"/>
</dbReference>
<reference evidence="2" key="2">
    <citation type="submission" date="2013-03" db="EMBL/GenBank/DDBJ databases">
        <title>The Genome Sequence of Oribacterium sp. ACB1.</title>
        <authorList>
            <consortium name="The Broad Institute Genomics Platform"/>
            <consortium name="The Broad Institute Genome Sequencing Center for Infectious Disease"/>
            <person name="Earl A."/>
            <person name="Ward D."/>
            <person name="Feldgarden M."/>
            <person name="Gevers D."/>
            <person name="Sizova M."/>
            <person name="Hazen A."/>
            <person name="Epstein S."/>
            <person name="Walker B."/>
            <person name="Young S."/>
            <person name="Zeng Q."/>
            <person name="Gargeya S."/>
            <person name="Fitzgerald M."/>
            <person name="Haas B."/>
            <person name="Abouelleil A."/>
            <person name="Allen A.W."/>
            <person name="Alvarado L."/>
            <person name="Arachchi H.M."/>
            <person name="Berlin A.M."/>
            <person name="Chapman S.B."/>
            <person name="Gainer-Dewar J."/>
            <person name="Goldberg J."/>
            <person name="Griggs A."/>
            <person name="Gujja S."/>
            <person name="Hansen M."/>
            <person name="Howarth C."/>
            <person name="Imamovic A."/>
            <person name="Ireland A."/>
            <person name="Larimer J."/>
            <person name="McCowan C."/>
            <person name="Murphy C."/>
            <person name="Pearson M."/>
            <person name="Poon T.W."/>
            <person name="Priest M."/>
            <person name="Roberts A."/>
            <person name="Saif S."/>
            <person name="Shea T."/>
            <person name="Sisk P."/>
            <person name="Sykes S."/>
            <person name="Wortman J."/>
            <person name="Nusbaum C."/>
            <person name="Birren B."/>
        </authorList>
    </citation>
    <scope>NUCLEOTIDE SEQUENCE [LARGE SCALE GENOMIC DNA]</scope>
    <source>
        <strain evidence="2">ACB1</strain>
    </source>
</reference>
<gene>
    <name evidence="2" type="ORF">HMPREF9625_01027</name>
</gene>
<dbReference type="SUPFAM" id="SSF82714">
    <property type="entry name" value="Multidrug efflux transporter AcrB TolC docking domain, DN and DC subdomains"/>
    <property type="match status" value="2"/>
</dbReference>
<protein>
    <recommendedName>
        <fullName evidence="4">SSD domain-containing protein</fullName>
    </recommendedName>
</protein>
<feature type="transmembrane region" description="Helical" evidence="1">
    <location>
        <begin position="357"/>
        <end position="377"/>
    </location>
</feature>
<dbReference type="Gene3D" id="3.30.70.1320">
    <property type="entry name" value="Multidrug efflux transporter AcrB pore domain like"/>
    <property type="match status" value="1"/>
</dbReference>
<sequence length="1026" mass="113121">MISITKLVLRRPVSTFLAVLSLVFFGFIAFTTMKMELLPDMNFPYMIVTTVYPGASPEDVDELISKPVEEEVSLLSNVQEVQSRSMENLSMVIIRYRYGTNMDKAYDNLKKKLDVLKANLPEDAEDPSYVEFDINAQPGMVLAVSDKTKGNLHNYVENRIEPELEKLSSVASISLSGGQAEYVRVELSEEKLAQYHLTMENIIQMIKASDFTYPAGKTNYGKQNLSLSVSQDYSTIEKLKNLPLTTGTGSTLYLRDLATVGSALEEENSIGRYNGENTVSLSLTKSQADSDIGMSQDVKAVIKDLEARNPNLSIHIIQDNADSIKSSLSSVFQTMIMAVVISMAIIFFFFGDWKASLIVGSSIPMAILGAIVFMYAMGYSMNMLTLSALVLGVGMMVDNSIVVLEASFRAMDEVQEERRSRREAAISAVRIVGASVFGSTLTTCVVFLPLGFLKGISGQYFKPLGFTIVFCMLASLLSAITIVPLCFTLYKPKENEKAVAYRAVRSLQDSYREVIGRFLRHKKPVVLGTFLILLLSLFLATQIQSELMPEIDSATVQISITQKPGLNTEEKKKTILEIEEMVSKDPDVERYTTISGGGEGFSALYGSNGTSTVTAYLKKKRSMSTKEKAKTWEKLLETRPNEVISVKSVSDANFGASDEDVKTTEGYEVTLKGSDLDILREKSNAIVTEMQKMDSLTGIHSSLENAAPLLKVEVDPLKAAAEGLSPVVVGQSLNTILAGKAVMKMDLNGEKADVRVEYPKDSYDTLEKLKNIRFSTPSGGIVSLDSIATVKFTDSPASILREDKKYQVSISAHYTEKADKNTKKEVDKLVDSYLGEDLQISESIRTQNMREEFTDLFRSIAIAVFLVFVVMAGQFESLRFSFMVMTTVPFAMIGSFGLLWLFDATISMTSLLGFLMLVGTVVNNGILYVDTVNQYREEMPLEKAIVEAGATRLRPILMTTLTTVLSMVPMAMAIGENGKLMQGLALVDVGGLTASTLLALLLLPVYYRIMYGRKKTPNLHSIAIEM</sequence>
<dbReference type="EMBL" id="AFZC02000003">
    <property type="protein sequence ID" value="EHL10831.1"/>
    <property type="molecule type" value="Genomic_DNA"/>
</dbReference>
<proteinExistence type="predicted"/>
<keyword evidence="3" id="KW-1185">Reference proteome</keyword>